<reference evidence="2 3" key="2">
    <citation type="submission" date="2010-03" db="EMBL/GenBank/DDBJ databases">
        <authorList>
            <person name="Pajon A."/>
        </authorList>
    </citation>
    <scope>NUCLEOTIDE SEQUENCE [LARGE SCALE GENOMIC DNA]</scope>
    <source>
        <strain evidence="2 3">GD/7</strain>
    </source>
</reference>
<dbReference type="EMBL" id="FP929038">
    <property type="protein sequence ID" value="CBK79364.1"/>
    <property type="molecule type" value="Genomic_DNA"/>
</dbReference>
<dbReference type="InterPro" id="IPR029044">
    <property type="entry name" value="Nucleotide-diphossugar_trans"/>
</dbReference>
<dbReference type="PANTHER" id="PTHR22916:SF3">
    <property type="entry name" value="UDP-GLCNAC:BETAGAL BETA-1,3-N-ACETYLGLUCOSAMINYLTRANSFERASE-LIKE PROTEIN 1"/>
    <property type="match status" value="1"/>
</dbReference>
<dbReference type="GO" id="GO:0016758">
    <property type="term" value="F:hexosyltransferase activity"/>
    <property type="evidence" value="ECO:0007669"/>
    <property type="project" value="UniProtKB-ARBA"/>
</dbReference>
<dbReference type="InterPro" id="IPR001173">
    <property type="entry name" value="Glyco_trans_2-like"/>
</dbReference>
<dbReference type="RefSeq" id="WP_015512960.1">
    <property type="nucleotide sequence ID" value="NC_021009.1"/>
</dbReference>
<evidence type="ECO:0000313" key="2">
    <source>
        <dbReference type="EMBL" id="CBK79364.1"/>
    </source>
</evidence>
<feature type="domain" description="Glycosyltransferase 2-like" evidence="1">
    <location>
        <begin position="11"/>
        <end position="168"/>
    </location>
</feature>
<proteinExistence type="predicted"/>
<name>D4J4U3_9FIRM</name>
<dbReference type="STRING" id="717962.CC1_04350"/>
<gene>
    <name evidence="2" type="ORF">CC1_04350</name>
</gene>
<dbReference type="KEGG" id="cct:CC1_04350"/>
<dbReference type="SUPFAM" id="SSF53448">
    <property type="entry name" value="Nucleotide-diphospho-sugar transferases"/>
    <property type="match status" value="1"/>
</dbReference>
<organism evidence="2 3">
    <name type="scientific">Coprococcus catus GD/7</name>
    <dbReference type="NCBI Taxonomy" id="717962"/>
    <lineage>
        <taxon>Bacteria</taxon>
        <taxon>Bacillati</taxon>
        <taxon>Bacillota</taxon>
        <taxon>Clostridia</taxon>
        <taxon>Lachnospirales</taxon>
        <taxon>Lachnospiraceae</taxon>
        <taxon>Coprococcus</taxon>
    </lineage>
</organism>
<evidence type="ECO:0000313" key="3">
    <source>
        <dbReference type="Proteomes" id="UP000008798"/>
    </source>
</evidence>
<dbReference type="CDD" id="cd00761">
    <property type="entry name" value="Glyco_tranf_GTA_type"/>
    <property type="match status" value="1"/>
</dbReference>
<dbReference type="CAZy" id="GT2">
    <property type="family name" value="Glycosyltransferase Family 2"/>
</dbReference>
<reference evidence="2 3" key="1">
    <citation type="submission" date="2010-03" db="EMBL/GenBank/DDBJ databases">
        <title>The genome sequence of Coprococcus catus GD/7.</title>
        <authorList>
            <consortium name="metaHIT consortium -- http://www.metahit.eu/"/>
            <person name="Pajon A."/>
            <person name="Turner K."/>
            <person name="Parkhill J."/>
            <person name="Duncan S."/>
            <person name="Flint H."/>
        </authorList>
    </citation>
    <scope>NUCLEOTIDE SEQUENCE [LARGE SCALE GENOMIC DNA]</scope>
    <source>
        <strain evidence="2 3">GD/7</strain>
    </source>
</reference>
<dbReference type="Pfam" id="PF00535">
    <property type="entry name" value="Glycos_transf_2"/>
    <property type="match status" value="1"/>
</dbReference>
<accession>D4J4U3</accession>
<dbReference type="PANTHER" id="PTHR22916">
    <property type="entry name" value="GLYCOSYLTRANSFERASE"/>
    <property type="match status" value="1"/>
</dbReference>
<dbReference type="PATRIC" id="fig|717962.3.peg.246"/>
<keyword evidence="2" id="KW-0808">Transferase</keyword>
<dbReference type="HOGENOM" id="CLU_025996_0_5_9"/>
<dbReference type="AlphaFoldDB" id="D4J4U3"/>
<sequence length="317" mass="36510">MNKYVENELVSVIIPTYKRSDTLVRALESVLAQTYKNIEIIIVDDNARFPEIRRHNKTLIEKYPGIIFVENKENLGGGLSRNEGMKVASGRYVAFLDDDDEYLPEKIEKQLSCLVSQDEKAAVIYCYAEMINVDGSRYNYINDFEGNVLLENIEHCLAPTSFWLCSREKLLSVGGFENISSRQDASLLTKLLLNGYTVYRVPEVLLRYYWHSSSNGISNSSLKSVNAEKQYHLMFSKLACQKKISKTIIDKANYLFYFRLAREYVAIGYRKAALLLFIKMLKIDVFDIRNLRILCTSLFNKTYLFAASLKNKKRVGN</sequence>
<dbReference type="Gene3D" id="3.90.550.10">
    <property type="entry name" value="Spore Coat Polysaccharide Biosynthesis Protein SpsA, Chain A"/>
    <property type="match status" value="1"/>
</dbReference>
<protein>
    <submittedName>
        <fullName evidence="2">Predicted glycosyltransferases</fullName>
    </submittedName>
</protein>
<dbReference type="Proteomes" id="UP000008798">
    <property type="component" value="Chromosome"/>
</dbReference>
<evidence type="ECO:0000259" key="1">
    <source>
        <dbReference type="Pfam" id="PF00535"/>
    </source>
</evidence>